<name>A0AAD4DY28_9AGAM</name>
<keyword evidence="5 12" id="KW-0732">Signal</keyword>
<evidence type="ECO:0000256" key="5">
    <source>
        <dbReference type="ARBA" id="ARBA00022729"/>
    </source>
</evidence>
<dbReference type="Proteomes" id="UP001195769">
    <property type="component" value="Unassembled WGS sequence"/>
</dbReference>
<evidence type="ECO:0000256" key="9">
    <source>
        <dbReference type="ARBA" id="ARBA00023157"/>
    </source>
</evidence>
<evidence type="ECO:0000256" key="3">
    <source>
        <dbReference type="ARBA" id="ARBA00022525"/>
    </source>
</evidence>
<feature type="chain" id="PRO_5041953934" evidence="12">
    <location>
        <begin position="18"/>
        <end position="314"/>
    </location>
</feature>
<dbReference type="InterPro" id="IPR054497">
    <property type="entry name" value="LPMO_AA14"/>
</dbReference>
<keyword evidence="8" id="KW-0503">Monooxygenase</keyword>
<protein>
    <submittedName>
        <fullName evidence="13">Uncharacterized protein</fullName>
    </submittedName>
</protein>
<dbReference type="GO" id="GO:0005576">
    <property type="term" value="C:extracellular region"/>
    <property type="evidence" value="ECO:0007669"/>
    <property type="project" value="UniProtKB-SubCell"/>
</dbReference>
<evidence type="ECO:0000256" key="2">
    <source>
        <dbReference type="ARBA" id="ARBA00004613"/>
    </source>
</evidence>
<dbReference type="GeneID" id="64658845"/>
<dbReference type="GO" id="GO:0004497">
    <property type="term" value="F:monooxygenase activity"/>
    <property type="evidence" value="ECO:0007669"/>
    <property type="project" value="UniProtKB-KW"/>
</dbReference>
<comment type="subcellular location">
    <subcellularLocation>
        <location evidence="2">Secreted</location>
    </subcellularLocation>
</comment>
<proteinExistence type="inferred from homology"/>
<reference evidence="13" key="1">
    <citation type="journal article" date="2020" name="New Phytol.">
        <title>Comparative genomics reveals dynamic genome evolution in host specialist ectomycorrhizal fungi.</title>
        <authorList>
            <person name="Lofgren L.A."/>
            <person name="Nguyen N.H."/>
            <person name="Vilgalys R."/>
            <person name="Ruytinx J."/>
            <person name="Liao H.L."/>
            <person name="Branco S."/>
            <person name="Kuo A."/>
            <person name="LaButti K."/>
            <person name="Lipzen A."/>
            <person name="Andreopoulos W."/>
            <person name="Pangilinan J."/>
            <person name="Riley R."/>
            <person name="Hundley H."/>
            <person name="Na H."/>
            <person name="Barry K."/>
            <person name="Grigoriev I.V."/>
            <person name="Stajich J.E."/>
            <person name="Kennedy P.G."/>
        </authorList>
    </citation>
    <scope>NUCLEOTIDE SEQUENCE</scope>
    <source>
        <strain evidence="13">FC203</strain>
    </source>
</reference>
<evidence type="ECO:0000256" key="12">
    <source>
        <dbReference type="SAM" id="SignalP"/>
    </source>
</evidence>
<evidence type="ECO:0000256" key="11">
    <source>
        <dbReference type="ARBA" id="ARBA00046340"/>
    </source>
</evidence>
<evidence type="ECO:0000256" key="8">
    <source>
        <dbReference type="ARBA" id="ARBA00023033"/>
    </source>
</evidence>
<evidence type="ECO:0000313" key="14">
    <source>
        <dbReference type="Proteomes" id="UP001195769"/>
    </source>
</evidence>
<comment type="caution">
    <text evidence="13">The sequence shown here is derived from an EMBL/GenBank/DDBJ whole genome shotgun (WGS) entry which is preliminary data.</text>
</comment>
<keyword evidence="10" id="KW-0325">Glycoprotein</keyword>
<keyword evidence="3" id="KW-0964">Secreted</keyword>
<feature type="signal peptide" evidence="12">
    <location>
        <begin position="1"/>
        <end position="17"/>
    </location>
</feature>
<accession>A0AAD4DY28</accession>
<dbReference type="AlphaFoldDB" id="A0AAD4DY28"/>
<comment type="cofactor">
    <cofactor evidence="1">
        <name>Cu(2+)</name>
        <dbReference type="ChEBI" id="CHEBI:29036"/>
    </cofactor>
</comment>
<sequence length="314" mass="34225">MTLKLLALSSLALLTNAHMAAYHKAMYCFNGTVAGQVNYNNDDPVSPLWMLQKSDYWFHHFNGCDEFPPAPGDFLELPAGSSFTVEVAANRGVTSLSFNGQFATEWGDGQNHPEDYSIANLAGAPLSGSDCIGSPNMHTQNQSMAAGTAFAISYQSELSEVTIDNLVVFTVRYNTPWKRITSYDVPKDMPACPADGCTCAIPDGCGEPNIYMQGFKCMVTGATSTTPLATPKPPVWCEEDQSTCTQGAKQILIWNQAEGNNIAVNGFDLSGNAKSPAYNSKCGFQDGAQNDIFGHKTCRKRMVHKPVRRRFLFK</sequence>
<keyword evidence="6" id="KW-0560">Oxidoreductase</keyword>
<keyword evidence="9" id="KW-1015">Disulfide bond</keyword>
<evidence type="ECO:0000256" key="1">
    <source>
        <dbReference type="ARBA" id="ARBA00001973"/>
    </source>
</evidence>
<evidence type="ECO:0000256" key="4">
    <source>
        <dbReference type="ARBA" id="ARBA00022723"/>
    </source>
</evidence>
<keyword evidence="14" id="KW-1185">Reference proteome</keyword>
<gene>
    <name evidence="13" type="ORF">F5891DRAFT_1130538</name>
</gene>
<dbReference type="EMBL" id="JABBWK010000064">
    <property type="protein sequence ID" value="KAG1895681.1"/>
    <property type="molecule type" value="Genomic_DNA"/>
</dbReference>
<dbReference type="GO" id="GO:0046872">
    <property type="term" value="F:metal ion binding"/>
    <property type="evidence" value="ECO:0007669"/>
    <property type="project" value="UniProtKB-KW"/>
</dbReference>
<keyword evidence="4" id="KW-0479">Metal-binding</keyword>
<evidence type="ECO:0000256" key="7">
    <source>
        <dbReference type="ARBA" id="ARBA00023008"/>
    </source>
</evidence>
<keyword evidence="7" id="KW-0186">Copper</keyword>
<dbReference type="RefSeq" id="XP_041221257.1">
    <property type="nucleotide sequence ID" value="XM_041364547.1"/>
</dbReference>
<comment type="similarity">
    <text evidence="11">Belongs to the polysaccharide monooxygenase AA14 family.</text>
</comment>
<evidence type="ECO:0000256" key="10">
    <source>
        <dbReference type="ARBA" id="ARBA00023180"/>
    </source>
</evidence>
<dbReference type="Pfam" id="PF22810">
    <property type="entry name" value="LPMO_AA14"/>
    <property type="match status" value="1"/>
</dbReference>
<evidence type="ECO:0000313" key="13">
    <source>
        <dbReference type="EMBL" id="KAG1895681.1"/>
    </source>
</evidence>
<organism evidence="13 14">
    <name type="scientific">Suillus fuscotomentosus</name>
    <dbReference type="NCBI Taxonomy" id="1912939"/>
    <lineage>
        <taxon>Eukaryota</taxon>
        <taxon>Fungi</taxon>
        <taxon>Dikarya</taxon>
        <taxon>Basidiomycota</taxon>
        <taxon>Agaricomycotina</taxon>
        <taxon>Agaricomycetes</taxon>
        <taxon>Agaricomycetidae</taxon>
        <taxon>Boletales</taxon>
        <taxon>Suillineae</taxon>
        <taxon>Suillaceae</taxon>
        <taxon>Suillus</taxon>
    </lineage>
</organism>
<evidence type="ECO:0000256" key="6">
    <source>
        <dbReference type="ARBA" id="ARBA00023002"/>
    </source>
</evidence>